<dbReference type="InterPro" id="IPR015925">
    <property type="entry name" value="Ryanodine_IP3_receptor"/>
</dbReference>
<evidence type="ECO:0000256" key="4">
    <source>
        <dbReference type="ARBA" id="ARBA00023136"/>
    </source>
</evidence>
<feature type="transmembrane region" description="Helical" evidence="7">
    <location>
        <begin position="231"/>
        <end position="253"/>
    </location>
</feature>
<feature type="transmembrane region" description="Helical" evidence="7">
    <location>
        <begin position="110"/>
        <end position="132"/>
    </location>
</feature>
<dbReference type="Pfam" id="PF00520">
    <property type="entry name" value="Ion_trans"/>
    <property type="match status" value="1"/>
</dbReference>
<organism evidence="9">
    <name type="scientific">Prymnesium polylepis</name>
    <dbReference type="NCBI Taxonomy" id="72548"/>
    <lineage>
        <taxon>Eukaryota</taxon>
        <taxon>Haptista</taxon>
        <taxon>Haptophyta</taxon>
        <taxon>Prymnesiophyceae</taxon>
        <taxon>Prymnesiales</taxon>
        <taxon>Prymnesiaceae</taxon>
        <taxon>Prymnesium</taxon>
    </lineage>
</organism>
<evidence type="ECO:0000256" key="6">
    <source>
        <dbReference type="SAM" id="MobiDB-lite"/>
    </source>
</evidence>
<name>A0A7S4I6N5_9EUKA</name>
<accession>A0A7S4I6N5</accession>
<evidence type="ECO:0000256" key="5">
    <source>
        <dbReference type="SAM" id="Coils"/>
    </source>
</evidence>
<evidence type="ECO:0000313" key="9">
    <source>
        <dbReference type="EMBL" id="CAE2220274.1"/>
    </source>
</evidence>
<dbReference type="GO" id="GO:0005216">
    <property type="term" value="F:monoatomic ion channel activity"/>
    <property type="evidence" value="ECO:0007669"/>
    <property type="project" value="InterPro"/>
</dbReference>
<gene>
    <name evidence="9" type="ORF">CPOL0286_LOCUS8753</name>
</gene>
<reference evidence="9" key="1">
    <citation type="submission" date="2021-01" db="EMBL/GenBank/DDBJ databases">
        <authorList>
            <person name="Corre E."/>
            <person name="Pelletier E."/>
            <person name="Niang G."/>
            <person name="Scheremetjew M."/>
            <person name="Finn R."/>
            <person name="Kale V."/>
            <person name="Holt S."/>
            <person name="Cochrane G."/>
            <person name="Meng A."/>
            <person name="Brown T."/>
            <person name="Cohen L."/>
        </authorList>
    </citation>
    <scope>NUCLEOTIDE SEQUENCE</scope>
    <source>
        <strain evidence="9">UIO037</strain>
    </source>
</reference>
<feature type="region of interest" description="Disordered" evidence="6">
    <location>
        <begin position="503"/>
        <end position="524"/>
    </location>
</feature>
<keyword evidence="5" id="KW-0175">Coiled coil</keyword>
<dbReference type="AlphaFoldDB" id="A0A7S4I6N5"/>
<feature type="transmembrane region" description="Helical" evidence="7">
    <location>
        <begin position="310"/>
        <end position="338"/>
    </location>
</feature>
<feature type="transmembrane region" description="Helical" evidence="7">
    <location>
        <begin position="161"/>
        <end position="178"/>
    </location>
</feature>
<keyword evidence="3 7" id="KW-1133">Transmembrane helix</keyword>
<dbReference type="GO" id="GO:0016020">
    <property type="term" value="C:membrane"/>
    <property type="evidence" value="ECO:0007669"/>
    <property type="project" value="UniProtKB-SubCell"/>
</dbReference>
<dbReference type="GO" id="GO:0006816">
    <property type="term" value="P:calcium ion transport"/>
    <property type="evidence" value="ECO:0007669"/>
    <property type="project" value="InterPro"/>
</dbReference>
<comment type="subcellular location">
    <subcellularLocation>
        <location evidence="1">Membrane</location>
        <topology evidence="1">Multi-pass membrane protein</topology>
    </subcellularLocation>
</comment>
<keyword evidence="2 7" id="KW-0812">Transmembrane</keyword>
<dbReference type="EMBL" id="HBKO01019254">
    <property type="protein sequence ID" value="CAE2220274.1"/>
    <property type="molecule type" value="Transcribed_RNA"/>
</dbReference>
<evidence type="ECO:0000256" key="3">
    <source>
        <dbReference type="ARBA" id="ARBA00022989"/>
    </source>
</evidence>
<dbReference type="PANTHER" id="PTHR13715:SF99">
    <property type="entry name" value="INOSITOL 1,4,5-TRISPHOSPHATE RECEPTOR-LIKE PROTEIN A"/>
    <property type="match status" value="1"/>
</dbReference>
<dbReference type="InterPro" id="IPR005821">
    <property type="entry name" value="Ion_trans_dom"/>
</dbReference>
<evidence type="ECO:0000256" key="1">
    <source>
        <dbReference type="ARBA" id="ARBA00004141"/>
    </source>
</evidence>
<proteinExistence type="predicted"/>
<feature type="transmembrane region" description="Helical" evidence="7">
    <location>
        <begin position="185"/>
        <end position="211"/>
    </location>
</feature>
<protein>
    <recommendedName>
        <fullName evidence="8">Ion transport domain-containing protein</fullName>
    </recommendedName>
</protein>
<sequence length="524" mass="59892">MRLWRVLMHNKSWATKSIFIFAMLTNILVIIVDYMEREVDLLNACDSSGCQQLVAPVDHPYGCRVLGEHITTTSNTTCLSAGLVNADGACAYECKFIDNKMEKLHNVMSIIIIVLGVFQIIAAMTIFTLYAMQSGPVRQDELWRKNHNLSMGDAYNKAKNNYWFGLQFVMWSAFYLFLDLKLIFFCFEFVATLLGIAVSRYFFAVLLVDIAVRDADLQNVFRSVTEHGRSIMVTAFFGAIVIYFFSIFALLTLQANEDIESTSFYISDPGEDPINYCENLLQCTANVMTVGLRKSDIGEIMNPRQAKDPLYVWQLVYAFLFWALIIIILLNIIFGIIIDTFGELRTAHLAIKQNMENTCFICRSDRFVLDTKGGGFESHVKSEHNMWHYLFAIIHIREKDRNDYNGWEDYVADLLEKEDLNFFPQLDALSLEEFKAREKEEARKQQEVATNTAKSVEALEGLVQQQMAQQEKLLEEVRDLQGRIEEPGQMQLRLDAFMKTLEAKLDAGSPQPRGDVTPRASARG</sequence>
<dbReference type="Gene3D" id="1.10.287.70">
    <property type="match status" value="1"/>
</dbReference>
<feature type="coiled-coil region" evidence="5">
    <location>
        <begin position="456"/>
        <end position="483"/>
    </location>
</feature>
<evidence type="ECO:0000256" key="7">
    <source>
        <dbReference type="SAM" id="Phobius"/>
    </source>
</evidence>
<evidence type="ECO:0000256" key="2">
    <source>
        <dbReference type="ARBA" id="ARBA00022692"/>
    </source>
</evidence>
<keyword evidence="4 7" id="KW-0472">Membrane</keyword>
<feature type="domain" description="Ion transport" evidence="8">
    <location>
        <begin position="96"/>
        <end position="345"/>
    </location>
</feature>
<feature type="transmembrane region" description="Helical" evidence="7">
    <location>
        <begin position="12"/>
        <end position="32"/>
    </location>
</feature>
<dbReference type="PANTHER" id="PTHR13715">
    <property type="entry name" value="RYANODINE RECEPTOR AND IP3 RECEPTOR"/>
    <property type="match status" value="1"/>
</dbReference>
<evidence type="ECO:0000259" key="8">
    <source>
        <dbReference type="Pfam" id="PF00520"/>
    </source>
</evidence>